<keyword evidence="3" id="KW-1185">Reference proteome</keyword>
<dbReference type="AlphaFoldDB" id="A0A167NSH5"/>
<dbReference type="OrthoDB" id="3766406at2759"/>
<evidence type="ECO:0000313" key="3">
    <source>
        <dbReference type="Proteomes" id="UP000076874"/>
    </source>
</evidence>
<protein>
    <submittedName>
        <fullName evidence="2">Uncharacterized protein</fullName>
    </submittedName>
</protein>
<feature type="region of interest" description="Disordered" evidence="1">
    <location>
        <begin position="163"/>
        <end position="184"/>
    </location>
</feature>
<evidence type="ECO:0000313" key="2">
    <source>
        <dbReference type="EMBL" id="OAA55871.1"/>
    </source>
</evidence>
<organism evidence="2 3">
    <name type="scientific">Niveomyces insectorum RCEF 264</name>
    <dbReference type="NCBI Taxonomy" id="1081102"/>
    <lineage>
        <taxon>Eukaryota</taxon>
        <taxon>Fungi</taxon>
        <taxon>Dikarya</taxon>
        <taxon>Ascomycota</taxon>
        <taxon>Pezizomycotina</taxon>
        <taxon>Sordariomycetes</taxon>
        <taxon>Hypocreomycetidae</taxon>
        <taxon>Hypocreales</taxon>
        <taxon>Cordycipitaceae</taxon>
        <taxon>Niveomyces</taxon>
    </lineage>
</organism>
<dbReference type="STRING" id="1081102.A0A167NSH5"/>
<name>A0A167NSH5_9HYPO</name>
<sequence length="504" mass="56895">MDSTLPATATGPHAFLGRMGVYKRLLPLATAMASITAANRHQPVSPFSRIPDRVLIRIARDYLAPADCVVLTLTCRELRQRLLHIADGPSLRGRLSRVEFLTFLSTIARDLRDDYACEHCIRLHCAVSTRKGHARDVALVARASKRTSCKAVPALEPPCCPAAEKRKTHREKNEATEATGFSSGAPSPIHSFVGPLSPLANRTPLAGLLHRDVQLTLKRVRMLQDLGSSLSFENERGLAAVFGAATRTMNNYCNFHNNSSSSTQRTSDRHLLQSALQETLKPFKAKRRMYRESLYSISRDRKTVRYEFMPRVMIGPGRQLHYLLRTILRIKKGDDNYTPLSICPHQLINHWSWEKWSETRRCSVKPAFALHAAVDFVTGEAHREYSSKSSRLYSLGGGAHHTKRAQKVFEKNGCCERCPTDFLARACHDWIEIQVWQDFGPERPASDLQWQIHLHGLLLQEDKSEELLPNTWETGPSVAHQSGSVREMYENGARWDSMHSKMSP</sequence>
<accession>A0A167NSH5</accession>
<evidence type="ECO:0000256" key="1">
    <source>
        <dbReference type="SAM" id="MobiDB-lite"/>
    </source>
</evidence>
<proteinExistence type="predicted"/>
<gene>
    <name evidence="2" type="ORF">SPI_08078</name>
</gene>
<dbReference type="Proteomes" id="UP000076874">
    <property type="component" value="Unassembled WGS sequence"/>
</dbReference>
<reference evidence="2 3" key="1">
    <citation type="journal article" date="2016" name="Genome Biol. Evol.">
        <title>Divergent and convergent evolution of fungal pathogenicity.</title>
        <authorList>
            <person name="Shang Y."/>
            <person name="Xiao G."/>
            <person name="Zheng P."/>
            <person name="Cen K."/>
            <person name="Zhan S."/>
            <person name="Wang C."/>
        </authorList>
    </citation>
    <scope>NUCLEOTIDE SEQUENCE [LARGE SCALE GENOMIC DNA]</scope>
    <source>
        <strain evidence="2 3">RCEF 264</strain>
    </source>
</reference>
<dbReference type="EMBL" id="AZHD01000018">
    <property type="protein sequence ID" value="OAA55871.1"/>
    <property type="molecule type" value="Genomic_DNA"/>
</dbReference>
<comment type="caution">
    <text evidence="2">The sequence shown here is derived from an EMBL/GenBank/DDBJ whole genome shotgun (WGS) entry which is preliminary data.</text>
</comment>